<comment type="caution">
    <text evidence="1">The sequence shown here is derived from an EMBL/GenBank/DDBJ whole genome shotgun (WGS) entry which is preliminary data.</text>
</comment>
<sequence>MSKNKIILLAIVILVVVLGFVFKDKLGIGQNAYSVVYMTTGEVYVGKLTTFPDLQLKDSYILQVTKDAIDPNKNNFQLTATKDALWASESMHLVKDNVVFYGSLMSDSKIAQTIAAQKK</sequence>
<accession>A0A1F6WBR5</accession>
<gene>
    <name evidence="1" type="ORF">A3F19_00765</name>
</gene>
<dbReference type="Proteomes" id="UP000177052">
    <property type="component" value="Unassembled WGS sequence"/>
</dbReference>
<evidence type="ECO:0000313" key="2">
    <source>
        <dbReference type="Proteomes" id="UP000177052"/>
    </source>
</evidence>
<dbReference type="AlphaFoldDB" id="A0A1F6WBR5"/>
<dbReference type="EMBL" id="MFUJ01000015">
    <property type="protein sequence ID" value="OGI79348.1"/>
    <property type="molecule type" value="Genomic_DNA"/>
</dbReference>
<reference evidence="1 2" key="1">
    <citation type="journal article" date="2016" name="Nat. Commun.">
        <title>Thousands of microbial genomes shed light on interconnected biogeochemical processes in an aquifer system.</title>
        <authorList>
            <person name="Anantharaman K."/>
            <person name="Brown C.T."/>
            <person name="Hug L.A."/>
            <person name="Sharon I."/>
            <person name="Castelle C.J."/>
            <person name="Probst A.J."/>
            <person name="Thomas B.C."/>
            <person name="Singh A."/>
            <person name="Wilkins M.J."/>
            <person name="Karaoz U."/>
            <person name="Brodie E.L."/>
            <person name="Williams K.H."/>
            <person name="Hubbard S.S."/>
            <person name="Banfield J.F."/>
        </authorList>
    </citation>
    <scope>NUCLEOTIDE SEQUENCE [LARGE SCALE GENOMIC DNA]</scope>
</reference>
<name>A0A1F6WBR5_9BACT</name>
<organism evidence="1 2">
    <name type="scientific">Candidatus Nomurabacteria bacterium RIFCSPHIGHO2_12_FULL_37_29</name>
    <dbReference type="NCBI Taxonomy" id="1801759"/>
    <lineage>
        <taxon>Bacteria</taxon>
        <taxon>Candidatus Nomuraibacteriota</taxon>
    </lineage>
</organism>
<proteinExistence type="predicted"/>
<protein>
    <submittedName>
        <fullName evidence="1">Uncharacterized protein</fullName>
    </submittedName>
</protein>
<evidence type="ECO:0000313" key="1">
    <source>
        <dbReference type="EMBL" id="OGI79348.1"/>
    </source>
</evidence>